<name>B9T937_RICCO</name>
<dbReference type="SUPFAM" id="SSF101898">
    <property type="entry name" value="NHL repeat"/>
    <property type="match status" value="1"/>
</dbReference>
<evidence type="ECO:0000313" key="2">
    <source>
        <dbReference type="Proteomes" id="UP000008311"/>
    </source>
</evidence>
<protein>
    <submittedName>
        <fullName evidence="1">Uncharacterized protein</fullName>
    </submittedName>
</protein>
<dbReference type="InterPro" id="IPR011042">
    <property type="entry name" value="6-blade_b-propeller_TolB-like"/>
</dbReference>
<dbReference type="Proteomes" id="UP000008311">
    <property type="component" value="Unassembled WGS sequence"/>
</dbReference>
<dbReference type="InParanoid" id="B9T937"/>
<evidence type="ECO:0000313" key="1">
    <source>
        <dbReference type="EMBL" id="EEF27635.1"/>
    </source>
</evidence>
<keyword evidence="2" id="KW-1185">Reference proteome</keyword>
<proteinExistence type="predicted"/>
<dbReference type="AlphaFoldDB" id="B9T937"/>
<dbReference type="Gene3D" id="2.120.10.30">
    <property type="entry name" value="TolB, C-terminal domain"/>
    <property type="match status" value="1"/>
</dbReference>
<reference evidence="2" key="1">
    <citation type="journal article" date="2010" name="Nat. Biotechnol.">
        <title>Draft genome sequence of the oilseed species Ricinus communis.</title>
        <authorList>
            <person name="Chan A.P."/>
            <person name="Crabtree J."/>
            <person name="Zhao Q."/>
            <person name="Lorenzi H."/>
            <person name="Orvis J."/>
            <person name="Puiu D."/>
            <person name="Melake-Berhan A."/>
            <person name="Jones K.M."/>
            <person name="Redman J."/>
            <person name="Chen G."/>
            <person name="Cahoon E.B."/>
            <person name="Gedil M."/>
            <person name="Stanke M."/>
            <person name="Haas B.J."/>
            <person name="Wortman J.R."/>
            <person name="Fraser-Liggett C.M."/>
            <person name="Ravel J."/>
            <person name="Rabinowicz P.D."/>
        </authorList>
    </citation>
    <scope>NUCLEOTIDE SEQUENCE [LARGE SCALE GENOMIC DNA]</scope>
    <source>
        <strain evidence="2">cv. Hale</strain>
    </source>
</reference>
<gene>
    <name evidence="1" type="ORF">RCOM_0019820</name>
</gene>
<sequence length="88" mass="9754">MPAVGGIALDKDGGLYFSQLDDNSLKRRNPDSNVTVLARDPRLRWVGAPFIDKNGCVYLPAEQLDGASIFNHSYSTMTMPVQLFRVKP</sequence>
<organism evidence="1 2">
    <name type="scientific">Ricinus communis</name>
    <name type="common">Castor bean</name>
    <dbReference type="NCBI Taxonomy" id="3988"/>
    <lineage>
        <taxon>Eukaryota</taxon>
        <taxon>Viridiplantae</taxon>
        <taxon>Streptophyta</taxon>
        <taxon>Embryophyta</taxon>
        <taxon>Tracheophyta</taxon>
        <taxon>Spermatophyta</taxon>
        <taxon>Magnoliopsida</taxon>
        <taxon>eudicotyledons</taxon>
        <taxon>Gunneridae</taxon>
        <taxon>Pentapetalae</taxon>
        <taxon>rosids</taxon>
        <taxon>fabids</taxon>
        <taxon>Malpighiales</taxon>
        <taxon>Euphorbiaceae</taxon>
        <taxon>Acalyphoideae</taxon>
        <taxon>Acalypheae</taxon>
        <taxon>Ricinus</taxon>
    </lineage>
</organism>
<accession>B9T937</accession>
<dbReference type="EMBL" id="EQ975283">
    <property type="protein sequence ID" value="EEF27635.1"/>
    <property type="molecule type" value="Genomic_DNA"/>
</dbReference>